<feature type="signal peptide" evidence="1">
    <location>
        <begin position="1"/>
        <end position="23"/>
    </location>
</feature>
<comment type="caution">
    <text evidence="2">The sequence shown here is derived from an EMBL/GenBank/DDBJ whole genome shotgun (WGS) entry which is preliminary data.</text>
</comment>
<dbReference type="Proteomes" id="UP001597413">
    <property type="component" value="Unassembled WGS sequence"/>
</dbReference>
<dbReference type="RefSeq" id="WP_377392368.1">
    <property type="nucleotide sequence ID" value="NZ_JBHUIX010000013.1"/>
</dbReference>
<keyword evidence="3" id="KW-1185">Reference proteome</keyword>
<feature type="chain" id="PRO_5045733327" description="Antifreeze glycopeptide" evidence="1">
    <location>
        <begin position="24"/>
        <end position="523"/>
    </location>
</feature>
<evidence type="ECO:0000313" key="3">
    <source>
        <dbReference type="Proteomes" id="UP001597413"/>
    </source>
</evidence>
<evidence type="ECO:0000313" key="2">
    <source>
        <dbReference type="EMBL" id="MFD2175507.1"/>
    </source>
</evidence>
<keyword evidence="1" id="KW-0732">Signal</keyword>
<evidence type="ECO:0008006" key="4">
    <source>
        <dbReference type="Google" id="ProtNLM"/>
    </source>
</evidence>
<organism evidence="2 3">
    <name type="scientific">Rhodobacter lacus</name>
    <dbReference type="NCBI Taxonomy" id="1641972"/>
    <lineage>
        <taxon>Bacteria</taxon>
        <taxon>Pseudomonadati</taxon>
        <taxon>Pseudomonadota</taxon>
        <taxon>Alphaproteobacteria</taxon>
        <taxon>Rhodobacterales</taxon>
        <taxon>Rhodobacter group</taxon>
        <taxon>Rhodobacter</taxon>
    </lineage>
</organism>
<evidence type="ECO:0000256" key="1">
    <source>
        <dbReference type="SAM" id="SignalP"/>
    </source>
</evidence>
<proteinExistence type="predicted"/>
<sequence length="523" mass="55754">MATDHTLAAMLLIGGAAAAPVWAEEPMSAIDWLSSSVSVGYARSSDPVLPPVPGEAPVTGTGPVEEVTIDSLDRPSADALGLIPAARLGLPSGLWGATPETALATALRKERLDTLPSVQSFLLELMLAELDPPQNRAPGDGDMLFLARIDRLLDLGALEQAMALLEEADADAPEIFRRRFDVALLLGQEDRACEIMEKTPAVAPSFPARIFCLARSGDWEAAALALSTGRALGRIEPDKADLLERFLDPALAEDQPDLPMPARPSPLTFRLMEAIGQPMATTTLPVAFAQADLRSNSGWKAQLEAAERLAKMGVLDPNQLFGLYTQDRASASGGIWDRVSLISQLDTALTAGRTTRVAQLLPQAWEVMQGQELEAPFAAMVAPRLAGLTLSDDAARLGFRLALLTADFETAALNPPDTAPETQFLVALARGDTAAVASSDALGLMLKRVFDTAPAAMEVPEPYRRLVPDELGEALLRAIDDISEGAKGDPRQVEAGLTLLRKAGMESLARRTALELVILERRG</sequence>
<reference evidence="3" key="1">
    <citation type="journal article" date="2019" name="Int. J. Syst. Evol. Microbiol.">
        <title>The Global Catalogue of Microorganisms (GCM) 10K type strain sequencing project: providing services to taxonomists for standard genome sequencing and annotation.</title>
        <authorList>
            <consortium name="The Broad Institute Genomics Platform"/>
            <consortium name="The Broad Institute Genome Sequencing Center for Infectious Disease"/>
            <person name="Wu L."/>
            <person name="Ma J."/>
        </authorList>
    </citation>
    <scope>NUCLEOTIDE SEQUENCE [LARGE SCALE GENOMIC DNA]</scope>
    <source>
        <strain evidence="3">CCUG 55131</strain>
    </source>
</reference>
<name>A0ABW5AB44_9RHOB</name>
<gene>
    <name evidence="2" type="ORF">ACFSM0_15540</name>
</gene>
<accession>A0ABW5AB44</accession>
<protein>
    <recommendedName>
        <fullName evidence="4">Antifreeze glycopeptide</fullName>
    </recommendedName>
</protein>
<dbReference type="EMBL" id="JBHUIX010000013">
    <property type="protein sequence ID" value="MFD2175507.1"/>
    <property type="molecule type" value="Genomic_DNA"/>
</dbReference>